<proteinExistence type="predicted"/>
<dbReference type="Pfam" id="PF00440">
    <property type="entry name" value="TetR_N"/>
    <property type="match status" value="1"/>
</dbReference>
<keyword evidence="2" id="KW-0805">Transcription regulation</keyword>
<dbReference type="InterPro" id="IPR036271">
    <property type="entry name" value="Tet_transcr_reg_TetR-rel_C_sf"/>
</dbReference>
<sequence>MTTAKASERQAQLIDAVIEVMLEIGLAAATTRAVAHRAEVGAGLINHYFRWPELRATGWKKLFETVARDQFGQDMPPEQALERYFANAFSVTARPYWKLWIEATDIAATDAAMAVALREVQALMQAGLAALLRAGCTTRKWQLPDPAASALRIGALYDGLAGMLISGATPIAPADAEAHLRRAFELECGVRK</sequence>
<keyword evidence="3" id="KW-0238">DNA-binding</keyword>
<evidence type="ECO:0000256" key="4">
    <source>
        <dbReference type="ARBA" id="ARBA00023163"/>
    </source>
</evidence>
<comment type="caution">
    <text evidence="7">The sequence shown here is derived from an EMBL/GenBank/DDBJ whole genome shotgun (WGS) entry which is preliminary data.</text>
</comment>
<evidence type="ECO:0000259" key="6">
    <source>
        <dbReference type="Pfam" id="PF13977"/>
    </source>
</evidence>
<dbReference type="InterPro" id="IPR009057">
    <property type="entry name" value="Homeodomain-like_sf"/>
</dbReference>
<evidence type="ECO:0000313" key="8">
    <source>
        <dbReference type="Proteomes" id="UP000599523"/>
    </source>
</evidence>
<evidence type="ECO:0000259" key="5">
    <source>
        <dbReference type="Pfam" id="PF00440"/>
    </source>
</evidence>
<protein>
    <submittedName>
        <fullName evidence="7">TetR family transcriptional regulator</fullName>
    </submittedName>
</protein>
<evidence type="ECO:0000256" key="2">
    <source>
        <dbReference type="ARBA" id="ARBA00023015"/>
    </source>
</evidence>
<dbReference type="Pfam" id="PF13977">
    <property type="entry name" value="TetR_C_6"/>
    <property type="match status" value="1"/>
</dbReference>
<keyword evidence="8" id="KW-1185">Reference proteome</keyword>
<dbReference type="EMBL" id="WTVM01000125">
    <property type="protein sequence ID" value="NMG04486.1"/>
    <property type="molecule type" value="Genomic_DNA"/>
</dbReference>
<dbReference type="InterPro" id="IPR039538">
    <property type="entry name" value="BetI_C"/>
</dbReference>
<keyword evidence="1" id="KW-0678">Repressor</keyword>
<dbReference type="SUPFAM" id="SSF48498">
    <property type="entry name" value="Tetracyclin repressor-like, C-terminal domain"/>
    <property type="match status" value="1"/>
</dbReference>
<gene>
    <name evidence="7" type="ORF">GPA21_16130</name>
</gene>
<organism evidence="7 8">
    <name type="scientific">Azoarcus taiwanensis</name>
    <dbReference type="NCBI Taxonomy" id="666964"/>
    <lineage>
        <taxon>Bacteria</taxon>
        <taxon>Pseudomonadati</taxon>
        <taxon>Pseudomonadota</taxon>
        <taxon>Betaproteobacteria</taxon>
        <taxon>Rhodocyclales</taxon>
        <taxon>Zoogloeaceae</taxon>
        <taxon>Azoarcus</taxon>
    </lineage>
</organism>
<feature type="domain" description="BetI-type transcriptional repressor C-terminal" evidence="6">
    <location>
        <begin position="77"/>
        <end position="185"/>
    </location>
</feature>
<accession>A0A972FLI6</accession>
<evidence type="ECO:0000256" key="3">
    <source>
        <dbReference type="ARBA" id="ARBA00023125"/>
    </source>
</evidence>
<dbReference type="Proteomes" id="UP000599523">
    <property type="component" value="Unassembled WGS sequence"/>
</dbReference>
<evidence type="ECO:0000256" key="1">
    <source>
        <dbReference type="ARBA" id="ARBA00022491"/>
    </source>
</evidence>
<dbReference type="RefSeq" id="WP_168989155.1">
    <property type="nucleotide sequence ID" value="NZ_CAWPHM010000028.1"/>
</dbReference>
<dbReference type="GO" id="GO:0003677">
    <property type="term" value="F:DNA binding"/>
    <property type="evidence" value="ECO:0007669"/>
    <property type="project" value="UniProtKB-KW"/>
</dbReference>
<dbReference type="SUPFAM" id="SSF46689">
    <property type="entry name" value="Homeodomain-like"/>
    <property type="match status" value="1"/>
</dbReference>
<reference evidence="7" key="1">
    <citation type="submission" date="2019-12" db="EMBL/GenBank/DDBJ databases">
        <title>Comparative genomics gives insights into the taxonomy of the Azoarcus-Aromatoleum group and reveals separate origins of nif in the plant-associated Azoarcus and non-plant-associated Aromatoleum sub-groups.</title>
        <authorList>
            <person name="Lafos M."/>
            <person name="Maluk M."/>
            <person name="Batista M."/>
            <person name="Junghare M."/>
            <person name="Carmona M."/>
            <person name="Faoro H."/>
            <person name="Cruz L.M."/>
            <person name="Battistoni F."/>
            <person name="De Souza E."/>
            <person name="Pedrosa F."/>
            <person name="Chen W.-M."/>
            <person name="Poole P.S."/>
            <person name="Dixon R.A."/>
            <person name="James E.K."/>
        </authorList>
    </citation>
    <scope>NUCLEOTIDE SEQUENCE</scope>
    <source>
        <strain evidence="7">NSC3</strain>
    </source>
</reference>
<evidence type="ECO:0000313" key="7">
    <source>
        <dbReference type="EMBL" id="NMG04486.1"/>
    </source>
</evidence>
<dbReference type="Gene3D" id="1.10.357.10">
    <property type="entry name" value="Tetracycline Repressor, domain 2"/>
    <property type="match status" value="1"/>
</dbReference>
<keyword evidence="4" id="KW-0804">Transcription</keyword>
<dbReference type="AlphaFoldDB" id="A0A972FLI6"/>
<name>A0A972FLI6_9RHOO</name>
<feature type="domain" description="HTH tetR-type" evidence="5">
    <location>
        <begin position="13"/>
        <end position="50"/>
    </location>
</feature>
<dbReference type="InterPro" id="IPR001647">
    <property type="entry name" value="HTH_TetR"/>
</dbReference>